<dbReference type="EMBL" id="ML002427">
    <property type="protein sequence ID" value="RKP37944.1"/>
    <property type="molecule type" value="Genomic_DNA"/>
</dbReference>
<feature type="domain" description="NAD(P)-binding" evidence="2">
    <location>
        <begin position="55"/>
        <end position="194"/>
    </location>
</feature>
<keyword evidence="4" id="KW-1185">Reference proteome</keyword>
<organism evidence="3 4">
    <name type="scientific">Dimargaris cristalligena</name>
    <dbReference type="NCBI Taxonomy" id="215637"/>
    <lineage>
        <taxon>Eukaryota</taxon>
        <taxon>Fungi</taxon>
        <taxon>Fungi incertae sedis</taxon>
        <taxon>Zoopagomycota</taxon>
        <taxon>Kickxellomycotina</taxon>
        <taxon>Dimargaritomycetes</taxon>
        <taxon>Dimargaritales</taxon>
        <taxon>Dimargaritaceae</taxon>
        <taxon>Dimargaris</taxon>
    </lineage>
</organism>
<dbReference type="InterPro" id="IPR036291">
    <property type="entry name" value="NAD(P)-bd_dom_sf"/>
</dbReference>
<dbReference type="Gene3D" id="3.40.50.720">
    <property type="entry name" value="NAD(P)-binding Rossmann-like Domain"/>
    <property type="match status" value="1"/>
</dbReference>
<proteinExistence type="predicted"/>
<dbReference type="PANTHER" id="PTHR12126:SF16">
    <property type="entry name" value="MIOREX COMPLEX COMPONENT 2"/>
    <property type="match status" value="1"/>
</dbReference>
<dbReference type="GO" id="GO:0005739">
    <property type="term" value="C:mitochondrion"/>
    <property type="evidence" value="ECO:0007669"/>
    <property type="project" value="TreeGrafter"/>
</dbReference>
<protein>
    <recommendedName>
        <fullName evidence="2">NAD(P)-binding domain-containing protein</fullName>
    </recommendedName>
</protein>
<accession>A0A4P9ZWD1</accession>
<dbReference type="Proteomes" id="UP000268162">
    <property type="component" value="Unassembled WGS sequence"/>
</dbReference>
<gene>
    <name evidence="3" type="ORF">BJ085DRAFT_16734</name>
</gene>
<evidence type="ECO:0000259" key="2">
    <source>
        <dbReference type="Pfam" id="PF13460"/>
    </source>
</evidence>
<dbReference type="STRING" id="215637.A0A4P9ZWD1"/>
<dbReference type="InterPro" id="IPR051207">
    <property type="entry name" value="ComplexI_NDUFA9_subunit"/>
</dbReference>
<dbReference type="InterPro" id="IPR016040">
    <property type="entry name" value="NAD(P)-bd_dom"/>
</dbReference>
<sequence length="269" mass="28761">MPQPLLGSSICEAAVKQGFQVLSLSRRGSPNPSNHPHPGSPTGPVTAAPLDKNWTQAVEWIQGDALHPETYASALRDCDAVVHTVGTLLEADYKTLVKANSICQLITKSTTPTKPGPSPGISYETINRDTALAVAAEAAKHPKMKSFVYISASDVFPFISSRYISTKREAEAGLLQRPEFRTVILRPGFMYSESQPFTVPVARALSALGCARNMALGWVSRTHPITASGLTTPPLPIGTVAQAALQALRRKNLTGVVNPDGIVELAQQK</sequence>
<evidence type="ECO:0000313" key="4">
    <source>
        <dbReference type="Proteomes" id="UP000268162"/>
    </source>
</evidence>
<dbReference type="Pfam" id="PF13460">
    <property type="entry name" value="NAD_binding_10"/>
    <property type="match status" value="1"/>
</dbReference>
<name>A0A4P9ZWD1_9FUNG</name>
<dbReference type="GO" id="GO:0044877">
    <property type="term" value="F:protein-containing complex binding"/>
    <property type="evidence" value="ECO:0007669"/>
    <property type="project" value="TreeGrafter"/>
</dbReference>
<dbReference type="PANTHER" id="PTHR12126">
    <property type="entry name" value="NADH-UBIQUINONE OXIDOREDUCTASE 39 KDA SUBUNIT-RELATED"/>
    <property type="match status" value="1"/>
</dbReference>
<evidence type="ECO:0000313" key="3">
    <source>
        <dbReference type="EMBL" id="RKP37944.1"/>
    </source>
</evidence>
<evidence type="ECO:0000256" key="1">
    <source>
        <dbReference type="SAM" id="MobiDB-lite"/>
    </source>
</evidence>
<dbReference type="AlphaFoldDB" id="A0A4P9ZWD1"/>
<dbReference type="SUPFAM" id="SSF51735">
    <property type="entry name" value="NAD(P)-binding Rossmann-fold domains"/>
    <property type="match status" value="1"/>
</dbReference>
<reference evidence="4" key="1">
    <citation type="journal article" date="2018" name="Nat. Microbiol.">
        <title>Leveraging single-cell genomics to expand the fungal tree of life.</title>
        <authorList>
            <person name="Ahrendt S.R."/>
            <person name="Quandt C.A."/>
            <person name="Ciobanu D."/>
            <person name="Clum A."/>
            <person name="Salamov A."/>
            <person name="Andreopoulos B."/>
            <person name="Cheng J.F."/>
            <person name="Woyke T."/>
            <person name="Pelin A."/>
            <person name="Henrissat B."/>
            <person name="Reynolds N.K."/>
            <person name="Benny G.L."/>
            <person name="Smith M.E."/>
            <person name="James T.Y."/>
            <person name="Grigoriev I.V."/>
        </authorList>
    </citation>
    <scope>NUCLEOTIDE SEQUENCE [LARGE SCALE GENOMIC DNA]</scope>
    <source>
        <strain evidence="4">RSA 468</strain>
    </source>
</reference>
<feature type="region of interest" description="Disordered" evidence="1">
    <location>
        <begin position="24"/>
        <end position="49"/>
    </location>
</feature>